<accession>A0A1S3FQA8</accession>
<dbReference type="AlphaFoldDB" id="A0A1S3FQA8"/>
<dbReference type="SMART" id="SM00050">
    <property type="entry name" value="DISIN"/>
    <property type="match status" value="1"/>
</dbReference>
<dbReference type="Pfam" id="PF00200">
    <property type="entry name" value="Disintegrin"/>
    <property type="match status" value="1"/>
</dbReference>
<dbReference type="Pfam" id="PF01421">
    <property type="entry name" value="Reprolysin"/>
    <property type="match status" value="1"/>
</dbReference>
<evidence type="ECO:0000313" key="10">
    <source>
        <dbReference type="RefSeq" id="XP_012878550.1"/>
    </source>
</evidence>
<feature type="domain" description="Disintegrin" evidence="7">
    <location>
        <begin position="444"/>
        <end position="528"/>
    </location>
</feature>
<evidence type="ECO:0000256" key="2">
    <source>
        <dbReference type="ARBA" id="ARBA00023157"/>
    </source>
</evidence>
<keyword evidence="6" id="KW-1133">Transmembrane helix</keyword>
<comment type="subcellular location">
    <subcellularLocation>
        <location evidence="1">Membrane</location>
        <topology evidence="1">Single-pass membrane protein</topology>
    </subcellularLocation>
</comment>
<dbReference type="CDD" id="cd04269">
    <property type="entry name" value="ZnMc_adamalysin_II_like"/>
    <property type="match status" value="1"/>
</dbReference>
<dbReference type="GeneID" id="105990653"/>
<dbReference type="PROSITE" id="PS50215">
    <property type="entry name" value="ADAM_MEPRO"/>
    <property type="match status" value="1"/>
</dbReference>
<feature type="binding site" evidence="4">
    <location>
        <position position="386"/>
    </location>
    <ligand>
        <name>Zn(2+)</name>
        <dbReference type="ChEBI" id="CHEBI:29105"/>
        <note>catalytic</note>
    </ligand>
</feature>
<dbReference type="InterPro" id="IPR024079">
    <property type="entry name" value="MetalloPept_cat_dom_sf"/>
</dbReference>
<dbReference type="InterPro" id="IPR001762">
    <property type="entry name" value="Disintegrin_dom"/>
</dbReference>
<feature type="transmembrane region" description="Helical" evidence="6">
    <location>
        <begin position="741"/>
        <end position="761"/>
    </location>
</feature>
<evidence type="ECO:0000256" key="5">
    <source>
        <dbReference type="SAM" id="MobiDB-lite"/>
    </source>
</evidence>
<keyword evidence="4" id="KW-0862">Zinc</keyword>
<dbReference type="SUPFAM" id="SSF57552">
    <property type="entry name" value="Blood coagulation inhibitor (disintegrin)"/>
    <property type="match status" value="1"/>
</dbReference>
<evidence type="ECO:0000259" key="8">
    <source>
        <dbReference type="PROSITE" id="PS50215"/>
    </source>
</evidence>
<dbReference type="PANTHER" id="PTHR11905:SF120">
    <property type="entry name" value="DISINTEGRIN AND METALLOPROTEINASE DOMAIN-CONTAINING PROTEIN 1A"/>
    <property type="match status" value="1"/>
</dbReference>
<dbReference type="KEGG" id="dord:105990653"/>
<evidence type="ECO:0000256" key="4">
    <source>
        <dbReference type="PROSITE-ProRule" id="PRU00276"/>
    </source>
</evidence>
<feature type="compositionally biased region" description="Basic and acidic residues" evidence="5">
    <location>
        <begin position="718"/>
        <end position="734"/>
    </location>
</feature>
<dbReference type="GO" id="GO:0008584">
    <property type="term" value="P:male gonad development"/>
    <property type="evidence" value="ECO:0007669"/>
    <property type="project" value="TreeGrafter"/>
</dbReference>
<feature type="active site" evidence="4">
    <location>
        <position position="377"/>
    </location>
</feature>
<dbReference type="InterPro" id="IPR034027">
    <property type="entry name" value="Reprolysin_adamalysin"/>
</dbReference>
<keyword evidence="2 3" id="KW-1015">Disulfide bond</keyword>
<feature type="binding site" evidence="4">
    <location>
        <position position="380"/>
    </location>
    <ligand>
        <name>Zn(2+)</name>
        <dbReference type="ChEBI" id="CHEBI:29105"/>
        <note>catalytic</note>
    </ligand>
</feature>
<sequence length="798" mass="88625">MSVVTSPRISASILPSLCKRQVTLEAVEVMFQTWAPQTKGLRPEFAPGHRCVRLATMLLLGVILLPSMHCDLESVHGSSHEIVIPEQLTVKRGEGLVQTVSYMLFIQGQKQLVHLKVKTDYSVSGFPIYSYQRGVLEQAVPWISQDCHYEGYIEGVPHSFVSVNTCSGLRGILITEEASYRIEPMPSSQRFEHVLYATAHQAPASCRVASTHSQVLPTGRQQDSREPHHLQGLSYLWTHTKYVEMFVVVNYQRFQMWGSNINDTVQGVLDIIALANSFTRGLNTKVVLAGVEIWTEGDLVEVPVDLQVALRNFNSWRRDKLLHRVRHDVAHMIVGHHPGQSMGQAFLDGACSSGFAAAVESFHHKDVLLFAALMVHELGHNLGIQHDHSACSCKGKHLCLMHENITQGSAFSNCSSDSFYRFLLGHKGACLFNKPQRRSRKHRSARCGNGVIEESEQCDCGGSCDSDPCCNPNCELKRNAVCSNEPCCSRCQIQKRGFMCRGLFGLCDLPEYCDGASVECPQNRYLEDGSPCNEEYYCLNGHCMDYNGQCMFVFGESATSAPRACYVALNSRGNRFGHCGRVPGSSGSFVKCPEENAICGKIVCMSVTSMPKITPGHTLIQVPHEQDFCWTMDAFKTAGVPEDGDVWRGSICGDRKTCQDYTCIHTEIMKPSCNLDTMCNSRGVCNDLMHCHCIPGTAPPDCRNRGNGGSLDSGPPEQPKKEGPQEQETKTKNELAKSTQIIIVVIILSIIVLGVIIYLLCVAKEKPEVQEEEKPEEVEKKEEEGEEEEEEEDEEESD</sequence>
<feature type="compositionally biased region" description="Acidic residues" evidence="5">
    <location>
        <begin position="784"/>
        <end position="798"/>
    </location>
</feature>
<dbReference type="Gene3D" id="3.40.390.10">
    <property type="entry name" value="Collagenase (Catalytic Domain)"/>
    <property type="match status" value="1"/>
</dbReference>
<proteinExistence type="predicted"/>
<evidence type="ECO:0000313" key="9">
    <source>
        <dbReference type="Proteomes" id="UP000081671"/>
    </source>
</evidence>
<feature type="domain" description="Peptidase M12B" evidence="8">
    <location>
        <begin position="241"/>
        <end position="435"/>
    </location>
</feature>
<organism evidence="9 10">
    <name type="scientific">Dipodomys ordii</name>
    <name type="common">Ord's kangaroo rat</name>
    <dbReference type="NCBI Taxonomy" id="10020"/>
    <lineage>
        <taxon>Eukaryota</taxon>
        <taxon>Metazoa</taxon>
        <taxon>Chordata</taxon>
        <taxon>Craniata</taxon>
        <taxon>Vertebrata</taxon>
        <taxon>Euteleostomi</taxon>
        <taxon>Mammalia</taxon>
        <taxon>Eutheria</taxon>
        <taxon>Euarchontoglires</taxon>
        <taxon>Glires</taxon>
        <taxon>Rodentia</taxon>
        <taxon>Castorimorpha</taxon>
        <taxon>Heteromyidae</taxon>
        <taxon>Dipodomyinae</taxon>
        <taxon>Dipodomys</taxon>
    </lineage>
</organism>
<name>A0A1S3FQA8_DIPOR</name>
<dbReference type="Proteomes" id="UP000081671">
    <property type="component" value="Unplaced"/>
</dbReference>
<dbReference type="InterPro" id="IPR001590">
    <property type="entry name" value="Peptidase_M12B"/>
</dbReference>
<feature type="binding site" evidence="4">
    <location>
        <position position="376"/>
    </location>
    <ligand>
        <name>Zn(2+)</name>
        <dbReference type="ChEBI" id="CHEBI:29105"/>
        <note>catalytic</note>
    </ligand>
</feature>
<feature type="region of interest" description="Disordered" evidence="5">
    <location>
        <begin position="767"/>
        <end position="798"/>
    </location>
</feature>
<comment type="caution">
    <text evidence="4">Lacks conserved residue(s) required for the propagation of feature annotation.</text>
</comment>
<dbReference type="GO" id="GO:1990913">
    <property type="term" value="C:sperm head plasma membrane"/>
    <property type="evidence" value="ECO:0007669"/>
    <property type="project" value="TreeGrafter"/>
</dbReference>
<evidence type="ECO:0000259" key="7">
    <source>
        <dbReference type="PROSITE" id="PS50214"/>
    </source>
</evidence>
<dbReference type="Pfam" id="PF08516">
    <property type="entry name" value="ADAM_CR"/>
    <property type="match status" value="1"/>
</dbReference>
<dbReference type="RefSeq" id="XP_012878550.1">
    <property type="nucleotide sequence ID" value="XM_013023096.1"/>
</dbReference>
<gene>
    <name evidence="10" type="primary">LOC105990653</name>
</gene>
<dbReference type="OrthoDB" id="5951731at2759"/>
<dbReference type="SMART" id="SM00608">
    <property type="entry name" value="ACR"/>
    <property type="match status" value="1"/>
</dbReference>
<evidence type="ECO:0000256" key="1">
    <source>
        <dbReference type="ARBA" id="ARBA00004167"/>
    </source>
</evidence>
<dbReference type="InterPro" id="IPR036436">
    <property type="entry name" value="Disintegrin_dom_sf"/>
</dbReference>
<feature type="disulfide bond" evidence="3">
    <location>
        <begin position="500"/>
        <end position="520"/>
    </location>
</feature>
<evidence type="ECO:0000256" key="6">
    <source>
        <dbReference type="SAM" id="Phobius"/>
    </source>
</evidence>
<keyword evidence="4" id="KW-0479">Metal-binding</keyword>
<feature type="region of interest" description="Disordered" evidence="5">
    <location>
        <begin position="702"/>
        <end position="734"/>
    </location>
</feature>
<dbReference type="GO" id="GO:0004222">
    <property type="term" value="F:metalloendopeptidase activity"/>
    <property type="evidence" value="ECO:0007669"/>
    <property type="project" value="InterPro"/>
</dbReference>
<dbReference type="GO" id="GO:0046872">
    <property type="term" value="F:metal ion binding"/>
    <property type="evidence" value="ECO:0007669"/>
    <property type="project" value="UniProtKB-KW"/>
</dbReference>
<dbReference type="SUPFAM" id="SSF55486">
    <property type="entry name" value="Metalloproteases ('zincins'), catalytic domain"/>
    <property type="match status" value="1"/>
</dbReference>
<evidence type="ECO:0000256" key="3">
    <source>
        <dbReference type="PROSITE-ProRule" id="PRU00068"/>
    </source>
</evidence>
<keyword evidence="6" id="KW-0472">Membrane</keyword>
<dbReference type="PROSITE" id="PS50214">
    <property type="entry name" value="DISINTEGRIN_2"/>
    <property type="match status" value="1"/>
</dbReference>
<dbReference type="GO" id="GO:0009897">
    <property type="term" value="C:external side of plasma membrane"/>
    <property type="evidence" value="ECO:0007669"/>
    <property type="project" value="TreeGrafter"/>
</dbReference>
<dbReference type="PANTHER" id="PTHR11905">
    <property type="entry name" value="ADAM A DISINTEGRIN AND METALLOPROTEASE DOMAIN"/>
    <property type="match status" value="1"/>
</dbReference>
<dbReference type="FunFam" id="4.10.70.10:FF:000003">
    <property type="entry name" value="Disintegrin and metalloproteinase domain-containing protein 17"/>
    <property type="match status" value="1"/>
</dbReference>
<protein>
    <submittedName>
        <fullName evidence="10">Disintegrin and metalloproteinase domain-containing protein 1a-like</fullName>
    </submittedName>
</protein>
<dbReference type="FunFam" id="3.40.390.10:FF:000002">
    <property type="entry name" value="Disintegrin and metalloproteinase domain-containing protein 22"/>
    <property type="match status" value="1"/>
</dbReference>
<dbReference type="InterPro" id="IPR006586">
    <property type="entry name" value="ADAM_Cys-rich"/>
</dbReference>
<dbReference type="Gene3D" id="4.10.70.10">
    <property type="entry name" value="Disintegrin domain"/>
    <property type="match status" value="1"/>
</dbReference>
<reference evidence="10" key="1">
    <citation type="submission" date="2025-08" db="UniProtKB">
        <authorList>
            <consortium name="RefSeq"/>
        </authorList>
    </citation>
    <scope>IDENTIFICATION</scope>
    <source>
        <tissue evidence="10">Kidney</tissue>
    </source>
</reference>
<dbReference type="GO" id="GO:0007339">
    <property type="term" value="P:binding of sperm to zona pellucida"/>
    <property type="evidence" value="ECO:0007669"/>
    <property type="project" value="TreeGrafter"/>
</dbReference>
<dbReference type="PRINTS" id="PR00289">
    <property type="entry name" value="DISINTEGRIN"/>
</dbReference>
<dbReference type="GO" id="GO:0006508">
    <property type="term" value="P:proteolysis"/>
    <property type="evidence" value="ECO:0007669"/>
    <property type="project" value="InterPro"/>
</dbReference>
<dbReference type="InParanoid" id="A0A1S3FQA8"/>
<dbReference type="FunCoup" id="A0A1S3FQA8">
    <property type="interactions" value="10"/>
</dbReference>
<keyword evidence="9" id="KW-1185">Reference proteome</keyword>
<keyword evidence="6" id="KW-0812">Transmembrane</keyword>